<dbReference type="Gene3D" id="2.40.50.140">
    <property type="entry name" value="Nucleic acid-binding proteins"/>
    <property type="match status" value="1"/>
</dbReference>
<dbReference type="PANTHER" id="PTHR10947:SF0">
    <property type="entry name" value="PHENYLALANINE--TRNA LIGASE BETA SUBUNIT"/>
    <property type="match status" value="1"/>
</dbReference>
<dbReference type="InterPro" id="IPR012340">
    <property type="entry name" value="NA-bd_OB-fold"/>
</dbReference>
<dbReference type="CDD" id="cd02796">
    <property type="entry name" value="tRNA_bind_bactPheRS"/>
    <property type="match status" value="1"/>
</dbReference>
<proteinExistence type="inferred from homology"/>
<dbReference type="InterPro" id="IPR005147">
    <property type="entry name" value="tRNA_synthase_B5-dom"/>
</dbReference>
<evidence type="ECO:0000256" key="3">
    <source>
        <dbReference type="ARBA" id="ARBA00011209"/>
    </source>
</evidence>
<dbReference type="Gene3D" id="3.30.930.10">
    <property type="entry name" value="Bira Bifunctional Protein, Domain 2"/>
    <property type="match status" value="1"/>
</dbReference>
<comment type="similarity">
    <text evidence="2 15">Belongs to the phenylalanyl-tRNA synthetase beta subunit family. Type 1 subfamily.</text>
</comment>
<dbReference type="SUPFAM" id="SSF50249">
    <property type="entry name" value="Nucleic acid-binding proteins"/>
    <property type="match status" value="1"/>
</dbReference>
<dbReference type="InterPro" id="IPR033714">
    <property type="entry name" value="tRNA_bind_bactPheRS"/>
</dbReference>
<reference evidence="21" key="1">
    <citation type="submission" date="2018-06" db="EMBL/GenBank/DDBJ databases">
        <title>The Anaplasma ovis genome reveals a high proportion of pseudogenes.</title>
        <authorList>
            <person name="Liu Z."/>
            <person name="Peasley A.M."/>
            <person name="Yang J."/>
            <person name="Li Y."/>
            <person name="Guan G."/>
            <person name="Luo J."/>
            <person name="Yin H."/>
            <person name="Brayton K.A."/>
        </authorList>
    </citation>
    <scope>NUCLEOTIDE SEQUENCE [LARGE SCALE GENOMIC DNA]</scope>
    <source>
        <strain evidence="21">Haibei</strain>
    </source>
</reference>
<dbReference type="Pfam" id="PF03483">
    <property type="entry name" value="B3_4"/>
    <property type="match status" value="1"/>
</dbReference>
<evidence type="ECO:0000256" key="13">
    <source>
        <dbReference type="ARBA" id="ARBA00023146"/>
    </source>
</evidence>
<dbReference type="SUPFAM" id="SSF55681">
    <property type="entry name" value="Class II aaRS and biotin synthetases"/>
    <property type="match status" value="1"/>
</dbReference>
<dbReference type="Pfam" id="PF01588">
    <property type="entry name" value="tRNA_bind"/>
    <property type="match status" value="1"/>
</dbReference>
<reference evidence="20 21" key="2">
    <citation type="journal article" date="2019" name="BMC Genomics">
        <title>The Anaplasma ovis genome reveals a high proportion of pseudogenes.</title>
        <authorList>
            <person name="Liu Z."/>
            <person name="Peasley A.M."/>
            <person name="Yang J."/>
            <person name="Li Y."/>
            <person name="Guan G."/>
            <person name="Luo J."/>
            <person name="Yin H."/>
            <person name="Brayton K.A."/>
        </authorList>
    </citation>
    <scope>NUCLEOTIDE SEQUENCE [LARGE SCALE GENOMIC DNA]</scope>
    <source>
        <strain evidence="20 21">Haibei</strain>
    </source>
</reference>
<dbReference type="PANTHER" id="PTHR10947">
    <property type="entry name" value="PHENYLALANYL-TRNA SYNTHETASE BETA CHAIN AND LEUCINE-RICH REPEAT-CONTAINING PROTEIN 47"/>
    <property type="match status" value="1"/>
</dbReference>
<evidence type="ECO:0000259" key="18">
    <source>
        <dbReference type="PROSITE" id="PS51447"/>
    </source>
</evidence>
<dbReference type="GO" id="GO:0000287">
    <property type="term" value="F:magnesium ion binding"/>
    <property type="evidence" value="ECO:0007669"/>
    <property type="project" value="UniProtKB-UniRule"/>
</dbReference>
<evidence type="ECO:0000259" key="17">
    <source>
        <dbReference type="PROSITE" id="PS50886"/>
    </source>
</evidence>
<keyword evidence="8 15" id="KW-0547">Nucleotide-binding</keyword>
<dbReference type="InterPro" id="IPR045060">
    <property type="entry name" value="Phe-tRNA-ligase_IIc_bsu"/>
</dbReference>
<dbReference type="Pfam" id="PF03484">
    <property type="entry name" value="B5"/>
    <property type="match status" value="1"/>
</dbReference>
<name>A0A2Z2L8E5_9RICK</name>
<sequence>MRFAYSWLLDHLDTKWSAGAVADELSRLGIEAELLHECRDPVPFVVARVGTVKPHPSADRLKVCEVFDGTSHMQVVCGAPNVREGMLSVLARCGAVMPNGGPAIVEAVLRGVKSHGMLCSADELGVQGWRAQDSGILDLPSSDYEVGDSFFLSGAVIEVGVTPNRGDCLGLRGIARELVAAGVGAFRPLPVDNLETFGRSPIKAEMRSAGMLMGRYIKSIKNTGNSPRWIRDRLISAGVKTISCVVDIVNYVMLVLNRPMHAYDADKIQGGKLVVGASSNTDFHALDGKKYTLSKDNLVVTDGAGVVHCVAGVIGSALSGCTLDSENIFLESAWYDPVDIAMSARILKLSTDSSYRFERFTDPGCVKLGLDFASHMIVKYCGGVASDVVVCGEAPFSEGRVISFNPDSVGVIGSVKIEREEILSVLTALGFDVNTDKDHQWEVSVPSWRLADVRSSFDVVEEVLRMHGYDKVNEQPVVPCIAGPRGRNYDDKLSLVMLSAGLTEVVTWSFMSGAVAKKLGYCVEDLCIENPVSNKFDVMRPTLLPNLLQATASNQACGCESVTIFELGEVYRLLDESERSICGVRSGDNVPRNPHGATRKFDFFDAKCDVLQVLAQLGVDNREVGFRSCDRNYMHPARSADVYFRGILCGYVGELHPDLISFFEMRSTAACFEIFVSRIPIVDEDLATEDEFLVHKYQPVKRDFAFVLDKGVQSQALVDVVGCAPGVAEVSVFDVYCGDNIPEGKVSIAIAVVMMSKVGTMTESEIKDVSERIIALVAQKLGGELRTD</sequence>
<evidence type="ECO:0000256" key="1">
    <source>
        <dbReference type="ARBA" id="ARBA00004496"/>
    </source>
</evidence>
<dbReference type="InterPro" id="IPR020825">
    <property type="entry name" value="Phe-tRNA_synthase-like_B3/B4"/>
</dbReference>
<dbReference type="KEGG" id="aoh:AOV_03205"/>
<comment type="subunit">
    <text evidence="3 15">Tetramer of two alpha and two beta subunits.</text>
</comment>
<comment type="subcellular location">
    <subcellularLocation>
        <location evidence="1 15">Cytoplasm</location>
    </subcellularLocation>
</comment>
<dbReference type="InterPro" id="IPR005146">
    <property type="entry name" value="B3/B4_tRNA-bd"/>
</dbReference>
<evidence type="ECO:0000313" key="20">
    <source>
        <dbReference type="EMBL" id="ASI47819.1"/>
    </source>
</evidence>
<dbReference type="SMART" id="SM00874">
    <property type="entry name" value="B5"/>
    <property type="match status" value="1"/>
</dbReference>
<keyword evidence="5 16" id="KW-0820">tRNA-binding</keyword>
<dbReference type="PROSITE" id="PS51447">
    <property type="entry name" value="FDX_ACB"/>
    <property type="match status" value="1"/>
</dbReference>
<evidence type="ECO:0000256" key="10">
    <source>
        <dbReference type="ARBA" id="ARBA00022842"/>
    </source>
</evidence>
<evidence type="ECO:0000256" key="12">
    <source>
        <dbReference type="ARBA" id="ARBA00022917"/>
    </source>
</evidence>
<dbReference type="Pfam" id="PF03147">
    <property type="entry name" value="FDX-ACB"/>
    <property type="match status" value="1"/>
</dbReference>
<keyword evidence="13 15" id="KW-0030">Aminoacyl-tRNA synthetase</keyword>
<evidence type="ECO:0000256" key="15">
    <source>
        <dbReference type="HAMAP-Rule" id="MF_00283"/>
    </source>
</evidence>
<dbReference type="NCBIfam" id="NF045760">
    <property type="entry name" value="YtpR"/>
    <property type="match status" value="1"/>
</dbReference>
<dbReference type="GO" id="GO:0005524">
    <property type="term" value="F:ATP binding"/>
    <property type="evidence" value="ECO:0007669"/>
    <property type="project" value="UniProtKB-UniRule"/>
</dbReference>
<feature type="binding site" evidence="15">
    <location>
        <position position="462"/>
    </location>
    <ligand>
        <name>Mg(2+)</name>
        <dbReference type="ChEBI" id="CHEBI:18420"/>
        <note>shared with alpha subunit</note>
    </ligand>
</feature>
<dbReference type="SUPFAM" id="SSF56037">
    <property type="entry name" value="PheT/TilS domain"/>
    <property type="match status" value="1"/>
</dbReference>
<dbReference type="GO" id="GO:0006432">
    <property type="term" value="P:phenylalanyl-tRNA aminoacylation"/>
    <property type="evidence" value="ECO:0007669"/>
    <property type="project" value="UniProtKB-UniRule"/>
</dbReference>
<dbReference type="InterPro" id="IPR005121">
    <property type="entry name" value="Fdx_antiC-bd"/>
</dbReference>
<comment type="catalytic activity">
    <reaction evidence="14 15">
        <text>tRNA(Phe) + L-phenylalanine + ATP = L-phenylalanyl-tRNA(Phe) + AMP + diphosphate + H(+)</text>
        <dbReference type="Rhea" id="RHEA:19413"/>
        <dbReference type="Rhea" id="RHEA-COMP:9668"/>
        <dbReference type="Rhea" id="RHEA-COMP:9699"/>
        <dbReference type="ChEBI" id="CHEBI:15378"/>
        <dbReference type="ChEBI" id="CHEBI:30616"/>
        <dbReference type="ChEBI" id="CHEBI:33019"/>
        <dbReference type="ChEBI" id="CHEBI:58095"/>
        <dbReference type="ChEBI" id="CHEBI:78442"/>
        <dbReference type="ChEBI" id="CHEBI:78531"/>
        <dbReference type="ChEBI" id="CHEBI:456215"/>
        <dbReference type="EC" id="6.1.1.20"/>
    </reaction>
</comment>
<dbReference type="GO" id="GO:0009328">
    <property type="term" value="C:phenylalanine-tRNA ligase complex"/>
    <property type="evidence" value="ECO:0007669"/>
    <property type="project" value="TreeGrafter"/>
</dbReference>
<dbReference type="InterPro" id="IPR002547">
    <property type="entry name" value="tRNA-bd_dom"/>
</dbReference>
<dbReference type="Pfam" id="PF17759">
    <property type="entry name" value="tRNA_synthFbeta"/>
    <property type="match status" value="1"/>
</dbReference>
<evidence type="ECO:0000259" key="19">
    <source>
        <dbReference type="PROSITE" id="PS51483"/>
    </source>
</evidence>
<dbReference type="PROSITE" id="PS51483">
    <property type="entry name" value="B5"/>
    <property type="match status" value="1"/>
</dbReference>
<feature type="binding site" evidence="15">
    <location>
        <position position="461"/>
    </location>
    <ligand>
        <name>Mg(2+)</name>
        <dbReference type="ChEBI" id="CHEBI:18420"/>
        <note>shared with alpha subunit</note>
    </ligand>
</feature>
<keyword evidence="21" id="KW-1185">Reference proteome</keyword>
<dbReference type="SMART" id="SM00873">
    <property type="entry name" value="B3_4"/>
    <property type="match status" value="1"/>
</dbReference>
<evidence type="ECO:0000256" key="14">
    <source>
        <dbReference type="ARBA" id="ARBA00049255"/>
    </source>
</evidence>
<keyword evidence="12 15" id="KW-0648">Protein biosynthesis</keyword>
<keyword evidence="6 15" id="KW-0436">Ligase</keyword>
<dbReference type="EMBL" id="CP015994">
    <property type="protein sequence ID" value="ASI47819.1"/>
    <property type="molecule type" value="Genomic_DNA"/>
</dbReference>
<keyword evidence="11 16" id="KW-0694">RNA-binding</keyword>
<evidence type="ECO:0000256" key="5">
    <source>
        <dbReference type="ARBA" id="ARBA00022555"/>
    </source>
</evidence>
<dbReference type="Gene3D" id="3.30.70.380">
    <property type="entry name" value="Ferrodoxin-fold anticodon-binding domain"/>
    <property type="match status" value="1"/>
</dbReference>
<feature type="domain" description="TRNA-binding" evidence="17">
    <location>
        <begin position="38"/>
        <end position="151"/>
    </location>
</feature>
<evidence type="ECO:0000256" key="11">
    <source>
        <dbReference type="ARBA" id="ARBA00022884"/>
    </source>
</evidence>
<organism evidence="20 21">
    <name type="scientific">Anaplasma ovis str. Haibei</name>
    <dbReference type="NCBI Taxonomy" id="1248439"/>
    <lineage>
        <taxon>Bacteria</taxon>
        <taxon>Pseudomonadati</taxon>
        <taxon>Pseudomonadota</taxon>
        <taxon>Alphaproteobacteria</taxon>
        <taxon>Rickettsiales</taxon>
        <taxon>Anaplasmataceae</taxon>
        <taxon>Anaplasma</taxon>
    </lineage>
</organism>
<keyword evidence="4 15" id="KW-0963">Cytoplasm</keyword>
<evidence type="ECO:0000256" key="2">
    <source>
        <dbReference type="ARBA" id="ARBA00008653"/>
    </source>
</evidence>
<comment type="cofactor">
    <cofactor evidence="15">
        <name>Mg(2+)</name>
        <dbReference type="ChEBI" id="CHEBI:18420"/>
    </cofactor>
    <text evidence="15">Binds 2 magnesium ions per tetramer.</text>
</comment>
<evidence type="ECO:0000256" key="4">
    <source>
        <dbReference type="ARBA" id="ARBA00022490"/>
    </source>
</evidence>
<dbReference type="SMART" id="SM00896">
    <property type="entry name" value="FDX-ACB"/>
    <property type="match status" value="1"/>
</dbReference>
<dbReference type="Gene3D" id="3.50.40.10">
    <property type="entry name" value="Phenylalanyl-trna Synthetase, Chain B, domain 3"/>
    <property type="match status" value="1"/>
</dbReference>
<dbReference type="InterPro" id="IPR036690">
    <property type="entry name" value="Fdx_antiC-bd_sf"/>
</dbReference>
<dbReference type="HAMAP" id="MF_00283">
    <property type="entry name" value="Phe_tRNA_synth_beta1"/>
    <property type="match status" value="1"/>
</dbReference>
<feature type="domain" description="FDX-ACB" evidence="18">
    <location>
        <begin position="695"/>
        <end position="786"/>
    </location>
</feature>
<keyword evidence="7 15" id="KW-0479">Metal-binding</keyword>
<keyword evidence="9 15" id="KW-0067">ATP-binding</keyword>
<evidence type="ECO:0000256" key="16">
    <source>
        <dbReference type="PROSITE-ProRule" id="PRU00209"/>
    </source>
</evidence>
<dbReference type="AlphaFoldDB" id="A0A2Z2L8E5"/>
<evidence type="ECO:0000256" key="6">
    <source>
        <dbReference type="ARBA" id="ARBA00022598"/>
    </source>
</evidence>
<dbReference type="EC" id="6.1.1.20" evidence="15"/>
<feature type="binding site" evidence="15">
    <location>
        <position position="452"/>
    </location>
    <ligand>
        <name>Mg(2+)</name>
        <dbReference type="ChEBI" id="CHEBI:18420"/>
        <note>shared with alpha subunit</note>
    </ligand>
</feature>
<dbReference type="GO" id="GO:0000049">
    <property type="term" value="F:tRNA binding"/>
    <property type="evidence" value="ECO:0007669"/>
    <property type="project" value="UniProtKB-UniRule"/>
</dbReference>
<dbReference type="RefSeq" id="WP_075139111.1">
    <property type="nucleotide sequence ID" value="NZ_CP015994.1"/>
</dbReference>
<dbReference type="InterPro" id="IPR041616">
    <property type="entry name" value="PheRS_beta_core"/>
</dbReference>
<evidence type="ECO:0000313" key="21">
    <source>
        <dbReference type="Proteomes" id="UP000259762"/>
    </source>
</evidence>
<protein>
    <recommendedName>
        <fullName evidence="15">Phenylalanine--tRNA ligase beta subunit</fullName>
        <ecNumber evidence="15">6.1.1.20</ecNumber>
    </recommendedName>
    <alternativeName>
        <fullName evidence="15">Phenylalanyl-tRNA synthetase beta subunit</fullName>
        <shortName evidence="15">PheRS</shortName>
    </alternativeName>
</protein>
<dbReference type="SUPFAM" id="SSF46955">
    <property type="entry name" value="Putative DNA-binding domain"/>
    <property type="match status" value="1"/>
</dbReference>
<keyword evidence="10 15" id="KW-0460">Magnesium</keyword>
<dbReference type="SUPFAM" id="SSF54991">
    <property type="entry name" value="Anticodon-binding domain of PheRS"/>
    <property type="match status" value="1"/>
</dbReference>
<dbReference type="NCBIfam" id="TIGR00472">
    <property type="entry name" value="pheT_bact"/>
    <property type="match status" value="1"/>
</dbReference>
<feature type="domain" description="B5" evidence="19">
    <location>
        <begin position="397"/>
        <end position="474"/>
    </location>
</feature>
<accession>A0A2Z2L8E5</accession>
<dbReference type="GO" id="GO:0004826">
    <property type="term" value="F:phenylalanine-tRNA ligase activity"/>
    <property type="evidence" value="ECO:0007669"/>
    <property type="project" value="UniProtKB-UniRule"/>
</dbReference>
<dbReference type="OrthoDB" id="9805455at2"/>
<dbReference type="InterPro" id="IPR009061">
    <property type="entry name" value="DNA-bd_dom_put_sf"/>
</dbReference>
<dbReference type="PROSITE" id="PS50886">
    <property type="entry name" value="TRBD"/>
    <property type="match status" value="1"/>
</dbReference>
<feature type="binding site" evidence="15">
    <location>
        <position position="458"/>
    </location>
    <ligand>
        <name>Mg(2+)</name>
        <dbReference type="ChEBI" id="CHEBI:18420"/>
        <note>shared with alpha subunit</note>
    </ligand>
</feature>
<dbReference type="Proteomes" id="UP000259762">
    <property type="component" value="Chromosome"/>
</dbReference>
<gene>
    <name evidence="15" type="primary">pheT</name>
    <name evidence="20" type="ORF">AOV_03205</name>
</gene>
<evidence type="ECO:0000256" key="7">
    <source>
        <dbReference type="ARBA" id="ARBA00022723"/>
    </source>
</evidence>
<dbReference type="Gene3D" id="3.30.56.10">
    <property type="match status" value="2"/>
</dbReference>
<dbReference type="InterPro" id="IPR045864">
    <property type="entry name" value="aa-tRNA-synth_II/BPL/LPL"/>
</dbReference>
<evidence type="ECO:0000256" key="8">
    <source>
        <dbReference type="ARBA" id="ARBA00022741"/>
    </source>
</evidence>
<dbReference type="InterPro" id="IPR004532">
    <property type="entry name" value="Phe-tRNA-ligase_IIc_bsu_bact"/>
</dbReference>
<evidence type="ECO:0000256" key="9">
    <source>
        <dbReference type="ARBA" id="ARBA00022840"/>
    </source>
</evidence>
<dbReference type="CDD" id="cd00769">
    <property type="entry name" value="PheRS_beta_core"/>
    <property type="match status" value="1"/>
</dbReference>